<reference evidence="2 3" key="1">
    <citation type="submission" date="2018-01" db="EMBL/GenBank/DDBJ databases">
        <title>Complete genome sequence of Bacteriovorax stolpii DSM12778.</title>
        <authorList>
            <person name="Tang B."/>
            <person name="Chang J."/>
        </authorList>
    </citation>
    <scope>NUCLEOTIDE SEQUENCE [LARGE SCALE GENOMIC DNA]</scope>
    <source>
        <strain evidence="2 3">DSM 12778</strain>
    </source>
</reference>
<keyword evidence="3" id="KW-1185">Reference proteome</keyword>
<dbReference type="EMBL" id="CP025704">
    <property type="protein sequence ID" value="AUN99699.1"/>
    <property type="molecule type" value="Genomic_DNA"/>
</dbReference>
<evidence type="ECO:0000313" key="2">
    <source>
        <dbReference type="EMBL" id="AUN99699.1"/>
    </source>
</evidence>
<organism evidence="2 3">
    <name type="scientific">Bacteriovorax stolpii</name>
    <name type="common">Bdellovibrio stolpii</name>
    <dbReference type="NCBI Taxonomy" id="960"/>
    <lineage>
        <taxon>Bacteria</taxon>
        <taxon>Pseudomonadati</taxon>
        <taxon>Bdellovibrionota</taxon>
        <taxon>Bacteriovoracia</taxon>
        <taxon>Bacteriovoracales</taxon>
        <taxon>Bacteriovoracaceae</taxon>
        <taxon>Bacteriovorax</taxon>
    </lineage>
</organism>
<sequence>MKNAKCHKNLKKGSLMKAIVLGLFVVLSSSAFARDSQWSLCKTSTMIYEEKETLLLNRYEHRSNDGMGRTTDLTLIFGGHLLTGAFDSTEVDTGAVTLSSETSSFTGTILLKNNAVQLRGTLSLDGAETPLASNFRCEVLRD</sequence>
<feature type="chain" id="PRO_5014739704" description="Organic solvent tolerance-like N-terminal domain-containing protein" evidence="1">
    <location>
        <begin position="34"/>
        <end position="142"/>
    </location>
</feature>
<evidence type="ECO:0008006" key="4">
    <source>
        <dbReference type="Google" id="ProtNLM"/>
    </source>
</evidence>
<accession>A0A2K9NW00</accession>
<feature type="signal peptide" evidence="1">
    <location>
        <begin position="1"/>
        <end position="33"/>
    </location>
</feature>
<evidence type="ECO:0000313" key="3">
    <source>
        <dbReference type="Proteomes" id="UP000235584"/>
    </source>
</evidence>
<dbReference type="KEGG" id="bsto:C0V70_16615"/>
<proteinExistence type="predicted"/>
<name>A0A2K9NW00_BACTC</name>
<gene>
    <name evidence="2" type="ORF">C0V70_16615</name>
</gene>
<dbReference type="AlphaFoldDB" id="A0A2K9NW00"/>
<dbReference type="Proteomes" id="UP000235584">
    <property type="component" value="Chromosome"/>
</dbReference>
<protein>
    <recommendedName>
        <fullName evidence="4">Organic solvent tolerance-like N-terminal domain-containing protein</fullName>
    </recommendedName>
</protein>
<evidence type="ECO:0000256" key="1">
    <source>
        <dbReference type="SAM" id="SignalP"/>
    </source>
</evidence>
<keyword evidence="1" id="KW-0732">Signal</keyword>